<dbReference type="OrthoDB" id="60033at2759"/>
<dbReference type="Proteomes" id="UP001153069">
    <property type="component" value="Unassembled WGS sequence"/>
</dbReference>
<feature type="region of interest" description="Disordered" evidence="1">
    <location>
        <begin position="98"/>
        <end position="127"/>
    </location>
</feature>
<dbReference type="InterPro" id="IPR041664">
    <property type="entry name" value="AAA_16"/>
</dbReference>
<dbReference type="PANTHER" id="PTHR43642:SF1">
    <property type="entry name" value="HYBRID SIGNAL TRANSDUCTION HISTIDINE KINASE G"/>
    <property type="match status" value="1"/>
</dbReference>
<feature type="domain" description="Orc1-like AAA ATPase" evidence="2">
    <location>
        <begin position="346"/>
        <end position="548"/>
    </location>
</feature>
<evidence type="ECO:0000259" key="2">
    <source>
        <dbReference type="Pfam" id="PF13191"/>
    </source>
</evidence>
<dbReference type="SUPFAM" id="SSF52540">
    <property type="entry name" value="P-loop containing nucleoside triphosphate hydrolases"/>
    <property type="match status" value="1"/>
</dbReference>
<feature type="compositionally biased region" description="Polar residues" evidence="1">
    <location>
        <begin position="32"/>
        <end position="44"/>
    </location>
</feature>
<organism evidence="3 4">
    <name type="scientific">Seminavis robusta</name>
    <dbReference type="NCBI Taxonomy" id="568900"/>
    <lineage>
        <taxon>Eukaryota</taxon>
        <taxon>Sar</taxon>
        <taxon>Stramenopiles</taxon>
        <taxon>Ochrophyta</taxon>
        <taxon>Bacillariophyta</taxon>
        <taxon>Bacillariophyceae</taxon>
        <taxon>Bacillariophycidae</taxon>
        <taxon>Naviculales</taxon>
        <taxon>Naviculaceae</taxon>
        <taxon>Seminavis</taxon>
    </lineage>
</organism>
<dbReference type="InterPro" id="IPR027417">
    <property type="entry name" value="P-loop_NTPase"/>
</dbReference>
<evidence type="ECO:0000256" key="1">
    <source>
        <dbReference type="SAM" id="MobiDB-lite"/>
    </source>
</evidence>
<dbReference type="EMBL" id="CAICTM010001355">
    <property type="protein sequence ID" value="CAB9522923.1"/>
    <property type="molecule type" value="Genomic_DNA"/>
</dbReference>
<evidence type="ECO:0000313" key="3">
    <source>
        <dbReference type="EMBL" id="CAB9522923.1"/>
    </source>
</evidence>
<reference evidence="3" key="1">
    <citation type="submission" date="2020-06" db="EMBL/GenBank/DDBJ databases">
        <authorList>
            <consortium name="Plant Systems Biology data submission"/>
        </authorList>
    </citation>
    <scope>NUCLEOTIDE SEQUENCE</scope>
    <source>
        <strain evidence="3">D6</strain>
    </source>
</reference>
<protein>
    <submittedName>
        <fullName evidence="3">Transcriptional regulator</fullName>
    </submittedName>
</protein>
<dbReference type="InterPro" id="IPR053159">
    <property type="entry name" value="Hybrid_Histidine_Kinase"/>
</dbReference>
<dbReference type="PANTHER" id="PTHR43642">
    <property type="entry name" value="HYBRID SIGNAL TRANSDUCTION HISTIDINE KINASE G"/>
    <property type="match status" value="1"/>
</dbReference>
<keyword evidence="4" id="KW-1185">Reference proteome</keyword>
<gene>
    <name evidence="3" type="ORF">SEMRO_1357_G265770.1</name>
</gene>
<name>A0A9N8HPR7_9STRA</name>
<proteinExistence type="predicted"/>
<evidence type="ECO:0000313" key="4">
    <source>
        <dbReference type="Proteomes" id="UP001153069"/>
    </source>
</evidence>
<feature type="region of interest" description="Disordered" evidence="1">
    <location>
        <begin position="1"/>
        <end position="47"/>
    </location>
</feature>
<comment type="caution">
    <text evidence="3">The sequence shown here is derived from an EMBL/GenBank/DDBJ whole genome shotgun (WGS) entry which is preliminary data.</text>
</comment>
<dbReference type="Pfam" id="PF13191">
    <property type="entry name" value="AAA_16"/>
    <property type="match status" value="1"/>
</dbReference>
<sequence length="1373" mass="152127">MGKEEKKPQQVKVGSSAETGAYERGTGKKAATAQQEDPSDSNSVLDFVREYADESSGFMLDQEAKMLCACDPPPSSTTSTAAKRATAIVNVPPRIAKKHVPTSPVSPRALSSSAEEAPGSPVPPAVPLTRSAVAQSLHRQTRPGAVAITPSSSGDFLAVEQQQQECNQDDENYTAPWDITGSITVPDAAVQQVLLDEFDNTSSTSTSSADDATSTTMAVDLEAITAELVDEDALPEEAQREIHRLRHQVSQLKTLLAQHQLQQQEPTAIVLAEAIHQTSAANSNSVLATTTTTSRQLDRPKKQPLGQLVVSPNNELHGKQVRDTTTNPENDCHKRALHHSNHHHPLQGRDQEMQILLQCLQQTKEQKQLLLISGYSGCGKTVLAESLRPLVGEEGLFVVGKFDLYLRDQPYFAFVAACEQICHAIKKKMVEDSLDHPDGSFRTSSIVDKLKSCFSPQDIAILASTLVPGLKEILVVDQQHQCCCEEEQGSLDAKNRLQYLFRLFIRTISECFAPLVIVLDDAQWSDPSSLDMMQSILTDCECHNLLLIGLYRSNEVVDAEDCPGFESHLLTTVLRDLKARADRSSLTITEVEVGNLAPEAVHLVVKEVVEVSDDKNEELLALSELCHKRTEGNAFFLMSFLAMLEEEDLLVCENGQSRWDIEAIKSRTSATSNIVDFMKQKMAKLPQELCRVLSMAACLGSTFERSRLLVVWSSLLGPRDDASCSVLQQQLSLAVDEGVLDQLDDGCTKYRFVHDKLQEVAFLLIPEGQSSDFKFQIGSILLENMSEAERQSNIFLLANLLKETPKDPLSLPEKQQLAKINLRATSEALACGAFSSAAIYADKGIEYLPNGSWESDYNLSLDLYSSAAEAHEVVGNFDRMKHCCDQVIARDCPIVDKLRVYTALTLQIANSGKHMEATNILLEVLEMLGISFPKSASGRAFATIKALIKCKMGVKHRTQEEVDKLPILHDRQKVETMKLLDRLSQYSYLAGSDIAGLNLLIATELTLKWGISPVSSPAFAAVATIMVGPLNDLQGGTKMANYSLMLEERIGTGIPLSRSKMIGGNMAWSWTQPWGDVAKLLVEGYAEGMAAGDTESAMYNIYSWLTNRWFAARNLQQMDIDFDCYTKQMRELKRIQALDLTLPLWQAIRNLMGLSEDPTVLQGDVIANFEEFASTHQQNIPWVLITMDIQVKLCTVFCEYEKAADRFIEQGFDWPKGSPGQPFFMENAFQGGVACFAMARSTRKAKYRKYALKARATIKNWVGQGNPNVKHHAAFLDAEYAALKKKRSKSEGHYMRAISLAQRGGFTHDVALANERFSHFVRTELKDELSADYYMNEAIRNYAEWGATKKVELLQEQCQSVLFQGHHPSAMLS</sequence>
<accession>A0A9N8HPR7</accession>
<feature type="compositionally biased region" description="Polar residues" evidence="1">
    <location>
        <begin position="103"/>
        <end position="114"/>
    </location>
</feature>
<dbReference type="Gene3D" id="3.40.50.300">
    <property type="entry name" value="P-loop containing nucleotide triphosphate hydrolases"/>
    <property type="match status" value="1"/>
</dbReference>